<evidence type="ECO:0000313" key="2">
    <source>
        <dbReference type="Proteomes" id="UP001595766"/>
    </source>
</evidence>
<dbReference type="RefSeq" id="WP_241297698.1">
    <property type="nucleotide sequence ID" value="NZ_JAKZGR010000033.1"/>
</dbReference>
<organism evidence="1 2">
    <name type="scientific">Belliella kenyensis</name>
    <dbReference type="NCBI Taxonomy" id="1472724"/>
    <lineage>
        <taxon>Bacteria</taxon>
        <taxon>Pseudomonadati</taxon>
        <taxon>Bacteroidota</taxon>
        <taxon>Cytophagia</taxon>
        <taxon>Cytophagales</taxon>
        <taxon>Cyclobacteriaceae</taxon>
        <taxon>Belliella</taxon>
    </lineage>
</organism>
<proteinExistence type="predicted"/>
<dbReference type="Proteomes" id="UP001595766">
    <property type="component" value="Unassembled WGS sequence"/>
</dbReference>
<evidence type="ECO:0000313" key="1">
    <source>
        <dbReference type="EMBL" id="MFC3976108.1"/>
    </source>
</evidence>
<gene>
    <name evidence="1" type="ORF">ACFOUP_06955</name>
</gene>
<name>A0ABV8EIH8_9BACT</name>
<reference evidence="2" key="1">
    <citation type="journal article" date="2019" name="Int. J. Syst. Evol. Microbiol.">
        <title>The Global Catalogue of Microorganisms (GCM) 10K type strain sequencing project: providing services to taxonomists for standard genome sequencing and annotation.</title>
        <authorList>
            <consortium name="The Broad Institute Genomics Platform"/>
            <consortium name="The Broad Institute Genome Sequencing Center for Infectious Disease"/>
            <person name="Wu L."/>
            <person name="Ma J."/>
        </authorList>
    </citation>
    <scope>NUCLEOTIDE SEQUENCE [LARGE SCALE GENOMIC DNA]</scope>
    <source>
        <strain evidence="2">CECT 8551</strain>
    </source>
</reference>
<keyword evidence="2" id="KW-1185">Reference proteome</keyword>
<comment type="caution">
    <text evidence="1">The sequence shown here is derived from an EMBL/GenBank/DDBJ whole genome shotgun (WGS) entry which is preliminary data.</text>
</comment>
<sequence length="51" mass="5839">MREIKEILNYLVNNAKFRDLDYFDIATQSVFGFNTFGSILTGSVLDYTPIS</sequence>
<protein>
    <submittedName>
        <fullName evidence="1">Uncharacterized protein</fullName>
    </submittedName>
</protein>
<dbReference type="EMBL" id="JBHSAV010000021">
    <property type="protein sequence ID" value="MFC3976108.1"/>
    <property type="molecule type" value="Genomic_DNA"/>
</dbReference>
<accession>A0ABV8EIH8</accession>